<accession>A0A9P6JNH9</accession>
<proteinExistence type="predicted"/>
<evidence type="ECO:0000313" key="3">
    <source>
        <dbReference type="Proteomes" id="UP000807306"/>
    </source>
</evidence>
<feature type="compositionally biased region" description="Polar residues" evidence="1">
    <location>
        <begin position="1"/>
        <end position="12"/>
    </location>
</feature>
<dbReference type="EMBL" id="MU157869">
    <property type="protein sequence ID" value="KAF9526685.1"/>
    <property type="molecule type" value="Genomic_DNA"/>
</dbReference>
<keyword evidence="3" id="KW-1185">Reference proteome</keyword>
<sequence>MDLSQRGLSQDNNRSHAIGVDCGKRNTQRGFVEVRHSSKRPRAGACQKLGP</sequence>
<feature type="region of interest" description="Disordered" evidence="1">
    <location>
        <begin position="1"/>
        <end position="51"/>
    </location>
</feature>
<dbReference type="AlphaFoldDB" id="A0A9P6JNH9"/>
<evidence type="ECO:0000313" key="2">
    <source>
        <dbReference type="EMBL" id="KAF9526685.1"/>
    </source>
</evidence>
<reference evidence="2" key="1">
    <citation type="submission" date="2020-11" db="EMBL/GenBank/DDBJ databases">
        <authorList>
            <consortium name="DOE Joint Genome Institute"/>
            <person name="Ahrendt S."/>
            <person name="Riley R."/>
            <person name="Andreopoulos W."/>
            <person name="Labutti K."/>
            <person name="Pangilinan J."/>
            <person name="Ruiz-Duenas F.J."/>
            <person name="Barrasa J.M."/>
            <person name="Sanchez-Garcia M."/>
            <person name="Camarero S."/>
            <person name="Miyauchi S."/>
            <person name="Serrano A."/>
            <person name="Linde D."/>
            <person name="Babiker R."/>
            <person name="Drula E."/>
            <person name="Ayuso-Fernandez I."/>
            <person name="Pacheco R."/>
            <person name="Padilla G."/>
            <person name="Ferreira P."/>
            <person name="Barriuso J."/>
            <person name="Kellner H."/>
            <person name="Castanera R."/>
            <person name="Alfaro M."/>
            <person name="Ramirez L."/>
            <person name="Pisabarro A.G."/>
            <person name="Kuo A."/>
            <person name="Tritt A."/>
            <person name="Lipzen A."/>
            <person name="He G."/>
            <person name="Yan M."/>
            <person name="Ng V."/>
            <person name="Cullen D."/>
            <person name="Martin F."/>
            <person name="Rosso M.-N."/>
            <person name="Henrissat B."/>
            <person name="Hibbett D."/>
            <person name="Martinez A.T."/>
            <person name="Grigoriev I.V."/>
        </authorList>
    </citation>
    <scope>NUCLEOTIDE SEQUENCE</scope>
    <source>
        <strain evidence="2">CBS 506.95</strain>
    </source>
</reference>
<comment type="caution">
    <text evidence="2">The sequence shown here is derived from an EMBL/GenBank/DDBJ whole genome shotgun (WGS) entry which is preliminary data.</text>
</comment>
<gene>
    <name evidence="2" type="ORF">CPB83DRAFT_857619</name>
</gene>
<protein>
    <submittedName>
        <fullName evidence="2">Uncharacterized protein</fullName>
    </submittedName>
</protein>
<evidence type="ECO:0000256" key="1">
    <source>
        <dbReference type="SAM" id="MobiDB-lite"/>
    </source>
</evidence>
<dbReference type="Proteomes" id="UP000807306">
    <property type="component" value="Unassembled WGS sequence"/>
</dbReference>
<name>A0A9P6JNH9_9AGAR</name>
<organism evidence="2 3">
    <name type="scientific">Crepidotus variabilis</name>
    <dbReference type="NCBI Taxonomy" id="179855"/>
    <lineage>
        <taxon>Eukaryota</taxon>
        <taxon>Fungi</taxon>
        <taxon>Dikarya</taxon>
        <taxon>Basidiomycota</taxon>
        <taxon>Agaricomycotina</taxon>
        <taxon>Agaricomycetes</taxon>
        <taxon>Agaricomycetidae</taxon>
        <taxon>Agaricales</taxon>
        <taxon>Agaricineae</taxon>
        <taxon>Crepidotaceae</taxon>
        <taxon>Crepidotus</taxon>
    </lineage>
</organism>